<evidence type="ECO:0000256" key="5">
    <source>
        <dbReference type="ARBA" id="ARBA00022692"/>
    </source>
</evidence>
<feature type="transmembrane region" description="Helical" evidence="14">
    <location>
        <begin position="459"/>
        <end position="481"/>
    </location>
</feature>
<evidence type="ECO:0000256" key="2">
    <source>
        <dbReference type="ARBA" id="ARBA00004651"/>
    </source>
</evidence>
<comment type="caution">
    <text evidence="17">The sequence shown here is derived from an EMBL/GenBank/DDBJ whole genome shotgun (WGS) entry which is preliminary data.</text>
</comment>
<feature type="region of interest" description="Disordered" evidence="13">
    <location>
        <begin position="592"/>
        <end position="635"/>
    </location>
</feature>
<keyword evidence="3" id="KW-0813">Transport</keyword>
<evidence type="ECO:0000313" key="17">
    <source>
        <dbReference type="EMBL" id="CAH3027445.1"/>
    </source>
</evidence>
<evidence type="ECO:0000259" key="15">
    <source>
        <dbReference type="Pfam" id="PF08016"/>
    </source>
</evidence>
<dbReference type="Proteomes" id="UP001159427">
    <property type="component" value="Unassembled WGS sequence"/>
</dbReference>
<feature type="domain" description="Polycystin cation channel PKD1/PKD2" evidence="15">
    <location>
        <begin position="418"/>
        <end position="556"/>
    </location>
</feature>
<keyword evidence="18" id="KW-1185">Reference proteome</keyword>
<proteinExistence type="predicted"/>
<keyword evidence="7 14" id="KW-1133">Transmembrane helix</keyword>
<evidence type="ECO:0000256" key="12">
    <source>
        <dbReference type="ARBA" id="ARBA00036634"/>
    </source>
</evidence>
<dbReference type="PANTHER" id="PTHR12127">
    <property type="entry name" value="MUCOLIPIN"/>
    <property type="match status" value="1"/>
</dbReference>
<protein>
    <submittedName>
        <fullName evidence="17">Uncharacterized protein</fullName>
    </submittedName>
</protein>
<sequence>MSSPNSSPPDANFRKRSVARSYSSELGTVNESGEEEGCLCTGTYLSDMNENSVFERSYPGQPILDTSSTLSGAPMQSIQTTPCPREVIKTRIRYHFMNPFQKFRARRRKPWKLVVQIVKIALVTLQICLFGLDRFSLVTFLENNQLALKHLFLKDYQSDDKVVVYTKDQLFNYLYYAHEQYYQVQSIPLGTYDYTHMNHSEPPRVQLCHSHYAVKGKENNPFALDDPVVDCFNWPRPDKHGHNLITNKTFNLERLRKIRMMFSLQTVNLKDVKAWDKPACYKLSVTILFDNVDHDGRMPVRLSMNNTWLDCKNGKIKGSNTMKAHFIKTALVVFDVVVISMCSLSLVLCGRSIYRSLKLAKEVAKFFKQDTSLEEFTFSDYQEFVSLWFFVIMTSDSLTIIGSIYKMVIDQRDSDYYNTCSIFLGTAVLLVWIGLLRFLGYSKKYNVLLVTLKAATPSVLRFFVCVSLLFAGFMLCGWIVLGPFHPKFKTLTITAECLYSIVNGDDLFNTYAKIKEMKTPTTTWIFSKIYLYVFIALFIYVVLSLFIGIIGDTYERLKDMGHLPETKIEKFLHEPANIGRSVSQREYTSIPSSAEAVNVPSPPNQRRTTPYGRSRSSGTQDPMMRIVSIDSTGVE</sequence>
<feature type="transmembrane region" description="Helical" evidence="14">
    <location>
        <begin position="416"/>
        <end position="439"/>
    </location>
</feature>
<evidence type="ECO:0000256" key="8">
    <source>
        <dbReference type="ARBA" id="ARBA00023065"/>
    </source>
</evidence>
<evidence type="ECO:0000256" key="9">
    <source>
        <dbReference type="ARBA" id="ARBA00023136"/>
    </source>
</evidence>
<evidence type="ECO:0000256" key="13">
    <source>
        <dbReference type="SAM" id="MobiDB-lite"/>
    </source>
</evidence>
<evidence type="ECO:0000256" key="10">
    <source>
        <dbReference type="ARBA" id="ARBA00023157"/>
    </source>
</evidence>
<feature type="region of interest" description="Disordered" evidence="13">
    <location>
        <begin position="1"/>
        <end position="35"/>
    </location>
</feature>
<dbReference type="EMBL" id="CALNXI010000453">
    <property type="protein sequence ID" value="CAH3027445.1"/>
    <property type="molecule type" value="Genomic_DNA"/>
</dbReference>
<dbReference type="CDD" id="cd21050">
    <property type="entry name" value="ELD_TRPML"/>
    <property type="match status" value="1"/>
</dbReference>
<keyword evidence="10" id="KW-1015">Disulfide bond</keyword>
<dbReference type="Pfam" id="PF21381">
    <property type="entry name" value="MCLN_ECD"/>
    <property type="match status" value="1"/>
</dbReference>
<organism evidence="17 18">
    <name type="scientific">Porites evermanni</name>
    <dbReference type="NCBI Taxonomy" id="104178"/>
    <lineage>
        <taxon>Eukaryota</taxon>
        <taxon>Metazoa</taxon>
        <taxon>Cnidaria</taxon>
        <taxon>Anthozoa</taxon>
        <taxon>Hexacorallia</taxon>
        <taxon>Scleractinia</taxon>
        <taxon>Fungiina</taxon>
        <taxon>Poritidae</taxon>
        <taxon>Porites</taxon>
    </lineage>
</organism>
<reference evidence="17 18" key="1">
    <citation type="submission" date="2022-05" db="EMBL/GenBank/DDBJ databases">
        <authorList>
            <consortium name="Genoscope - CEA"/>
            <person name="William W."/>
        </authorList>
    </citation>
    <scope>NUCLEOTIDE SEQUENCE [LARGE SCALE GENOMIC DNA]</scope>
</reference>
<evidence type="ECO:0000256" key="7">
    <source>
        <dbReference type="ARBA" id="ARBA00022989"/>
    </source>
</evidence>
<dbReference type="PANTHER" id="PTHR12127:SF7">
    <property type="entry name" value="SD02261P"/>
    <property type="match status" value="1"/>
</dbReference>
<gene>
    <name evidence="17" type="ORF">PEVE_00031586</name>
</gene>
<dbReference type="InterPro" id="IPR013122">
    <property type="entry name" value="PKD1_2_channel"/>
</dbReference>
<accession>A0ABN8MD78</accession>
<dbReference type="Pfam" id="PF08016">
    <property type="entry name" value="PKD_channel"/>
    <property type="match status" value="1"/>
</dbReference>
<evidence type="ECO:0000259" key="16">
    <source>
        <dbReference type="Pfam" id="PF21381"/>
    </source>
</evidence>
<evidence type="ECO:0000256" key="11">
    <source>
        <dbReference type="ARBA" id="ARBA00023303"/>
    </source>
</evidence>
<dbReference type="Gene3D" id="1.10.287.70">
    <property type="match status" value="1"/>
</dbReference>
<feature type="transmembrane region" description="Helical" evidence="14">
    <location>
        <begin position="326"/>
        <end position="349"/>
    </location>
</feature>
<evidence type="ECO:0000256" key="6">
    <source>
        <dbReference type="ARBA" id="ARBA00022753"/>
    </source>
</evidence>
<feature type="compositionally biased region" description="Polar residues" evidence="13">
    <location>
        <begin position="20"/>
        <end position="31"/>
    </location>
</feature>
<keyword evidence="6" id="KW-0967">Endosome</keyword>
<evidence type="ECO:0000313" key="18">
    <source>
        <dbReference type="Proteomes" id="UP001159427"/>
    </source>
</evidence>
<keyword evidence="9 14" id="KW-0472">Membrane</keyword>
<feature type="domain" description="Mucolipin extracytosolic" evidence="16">
    <location>
        <begin position="138"/>
        <end position="312"/>
    </location>
</feature>
<dbReference type="InterPro" id="IPR039031">
    <property type="entry name" value="Mucolipin"/>
</dbReference>
<evidence type="ECO:0000256" key="1">
    <source>
        <dbReference type="ARBA" id="ARBA00004337"/>
    </source>
</evidence>
<evidence type="ECO:0000256" key="4">
    <source>
        <dbReference type="ARBA" id="ARBA00022475"/>
    </source>
</evidence>
<keyword evidence="11" id="KW-0407">Ion channel</keyword>
<name>A0ABN8MD78_9CNID</name>
<keyword evidence="8" id="KW-0406">Ion transport</keyword>
<keyword evidence="5 14" id="KW-0812">Transmembrane</keyword>
<dbReference type="InterPro" id="IPR049134">
    <property type="entry name" value="MCLN_ECD"/>
</dbReference>
<evidence type="ECO:0000256" key="14">
    <source>
        <dbReference type="SAM" id="Phobius"/>
    </source>
</evidence>
<comment type="catalytic activity">
    <reaction evidence="12">
        <text>Ca(2+)(in) = Ca(2+)(out)</text>
        <dbReference type="Rhea" id="RHEA:29671"/>
        <dbReference type="ChEBI" id="CHEBI:29108"/>
    </reaction>
</comment>
<evidence type="ECO:0000256" key="3">
    <source>
        <dbReference type="ARBA" id="ARBA00022448"/>
    </source>
</evidence>
<comment type="subcellular location">
    <subcellularLocation>
        <location evidence="2">Cell membrane</location>
        <topology evidence="2">Multi-pass membrane protein</topology>
    </subcellularLocation>
    <subcellularLocation>
        <location evidence="1">Endosome membrane</location>
        <topology evidence="1">Multi-pass membrane protein</topology>
    </subcellularLocation>
</comment>
<feature type="transmembrane region" description="Helical" evidence="14">
    <location>
        <begin position="384"/>
        <end position="404"/>
    </location>
</feature>
<feature type="transmembrane region" description="Helical" evidence="14">
    <location>
        <begin position="529"/>
        <end position="550"/>
    </location>
</feature>
<keyword evidence="4" id="KW-1003">Cell membrane</keyword>